<comment type="caution">
    <text evidence="9">The sequence shown here is derived from an EMBL/GenBank/DDBJ whole genome shotgun (WGS) entry which is preliminary data.</text>
</comment>
<dbReference type="PANTHER" id="PTHR33571">
    <property type="entry name" value="SSL8005 PROTEIN"/>
    <property type="match status" value="1"/>
</dbReference>
<dbReference type="InterPro" id="IPR041633">
    <property type="entry name" value="Polbeta"/>
</dbReference>
<accession>A0A2T0WR45</accession>
<dbReference type="SUPFAM" id="SSF47413">
    <property type="entry name" value="lambda repressor-like DNA-binding domains"/>
    <property type="match status" value="1"/>
</dbReference>
<protein>
    <submittedName>
        <fullName evidence="9">Putative nucleotidyltransferase</fullName>
    </submittedName>
</protein>
<dbReference type="SUPFAM" id="SSF81301">
    <property type="entry name" value="Nucleotidyltransferase"/>
    <property type="match status" value="1"/>
</dbReference>
<evidence type="ECO:0000259" key="8">
    <source>
        <dbReference type="PROSITE" id="PS50943"/>
    </source>
</evidence>
<dbReference type="GO" id="GO:0003677">
    <property type="term" value="F:DNA binding"/>
    <property type="evidence" value="ECO:0007669"/>
    <property type="project" value="InterPro"/>
</dbReference>
<dbReference type="AlphaFoldDB" id="A0A2T0WR45"/>
<dbReference type="CDD" id="cd00093">
    <property type="entry name" value="HTH_XRE"/>
    <property type="match status" value="1"/>
</dbReference>
<evidence type="ECO:0000256" key="7">
    <source>
        <dbReference type="ARBA" id="ARBA00022842"/>
    </source>
</evidence>
<name>A0A2T0WR45_9BACT</name>
<keyword evidence="5" id="KW-0547">Nucleotide-binding</keyword>
<dbReference type="InterPro" id="IPR043519">
    <property type="entry name" value="NT_sf"/>
</dbReference>
<evidence type="ECO:0000256" key="3">
    <source>
        <dbReference type="ARBA" id="ARBA00022695"/>
    </source>
</evidence>
<reference evidence="9 10" key="1">
    <citation type="submission" date="2018-03" db="EMBL/GenBank/DDBJ databases">
        <title>Genomic Encyclopedia of Archaeal and Bacterial Type Strains, Phase II (KMG-II): from individual species to whole genera.</title>
        <authorList>
            <person name="Goeker M."/>
        </authorList>
    </citation>
    <scope>NUCLEOTIDE SEQUENCE [LARGE SCALE GENOMIC DNA]</scope>
    <source>
        <strain evidence="9 10">DSM 27929</strain>
    </source>
</reference>
<dbReference type="GO" id="GO:0046872">
    <property type="term" value="F:metal ion binding"/>
    <property type="evidence" value="ECO:0007669"/>
    <property type="project" value="UniProtKB-KW"/>
</dbReference>
<dbReference type="InterPro" id="IPR052038">
    <property type="entry name" value="Type-VII_TA_antitoxin"/>
</dbReference>
<keyword evidence="2 9" id="KW-0808">Transferase</keyword>
<feature type="domain" description="HTH cro/C1-type" evidence="8">
    <location>
        <begin position="8"/>
        <end position="62"/>
    </location>
</feature>
<dbReference type="InterPro" id="IPR001387">
    <property type="entry name" value="Cro/C1-type_HTH"/>
</dbReference>
<dbReference type="PROSITE" id="PS50943">
    <property type="entry name" value="HTH_CROC1"/>
    <property type="match status" value="1"/>
</dbReference>
<evidence type="ECO:0000256" key="4">
    <source>
        <dbReference type="ARBA" id="ARBA00022723"/>
    </source>
</evidence>
<dbReference type="Gene3D" id="1.10.260.40">
    <property type="entry name" value="lambda repressor-like DNA-binding domains"/>
    <property type="match status" value="1"/>
</dbReference>
<dbReference type="GO" id="GO:0016779">
    <property type="term" value="F:nucleotidyltransferase activity"/>
    <property type="evidence" value="ECO:0007669"/>
    <property type="project" value="UniProtKB-KW"/>
</dbReference>
<gene>
    <name evidence="9" type="ORF">CLW00_103282</name>
</gene>
<keyword evidence="3" id="KW-0548">Nucleotidyltransferase</keyword>
<keyword evidence="10" id="KW-1185">Reference proteome</keyword>
<dbReference type="SMART" id="SM00530">
    <property type="entry name" value="HTH_XRE"/>
    <property type="match status" value="1"/>
</dbReference>
<dbReference type="CDD" id="cd05403">
    <property type="entry name" value="NT_KNTase_like"/>
    <property type="match status" value="1"/>
</dbReference>
<keyword evidence="7" id="KW-0460">Magnesium</keyword>
<keyword evidence="4" id="KW-0479">Metal-binding</keyword>
<dbReference type="Pfam" id="PF01381">
    <property type="entry name" value="HTH_3"/>
    <property type="match status" value="1"/>
</dbReference>
<evidence type="ECO:0000256" key="2">
    <source>
        <dbReference type="ARBA" id="ARBA00022679"/>
    </source>
</evidence>
<dbReference type="Proteomes" id="UP000238157">
    <property type="component" value="Unassembled WGS sequence"/>
</dbReference>
<evidence type="ECO:0000313" key="9">
    <source>
        <dbReference type="EMBL" id="PRY89160.1"/>
    </source>
</evidence>
<dbReference type="InterPro" id="IPR010982">
    <property type="entry name" value="Lambda_DNA-bd_dom_sf"/>
</dbReference>
<dbReference type="Gene3D" id="3.30.460.10">
    <property type="entry name" value="Beta Polymerase, domain 2"/>
    <property type="match status" value="1"/>
</dbReference>
<dbReference type="PANTHER" id="PTHR33571:SF12">
    <property type="entry name" value="BSL3053 PROTEIN"/>
    <property type="match status" value="1"/>
</dbReference>
<evidence type="ECO:0000256" key="1">
    <source>
        <dbReference type="ARBA" id="ARBA00001946"/>
    </source>
</evidence>
<organism evidence="9 10">
    <name type="scientific">Mongoliibacter ruber</name>
    <dbReference type="NCBI Taxonomy" id="1750599"/>
    <lineage>
        <taxon>Bacteria</taxon>
        <taxon>Pseudomonadati</taxon>
        <taxon>Bacteroidota</taxon>
        <taxon>Cytophagia</taxon>
        <taxon>Cytophagales</taxon>
        <taxon>Cyclobacteriaceae</taxon>
        <taxon>Mongoliibacter</taxon>
    </lineage>
</organism>
<comment type="cofactor">
    <cofactor evidence="1">
        <name>Mg(2+)</name>
        <dbReference type="ChEBI" id="CHEBI:18420"/>
    </cofactor>
</comment>
<keyword evidence="6" id="KW-0067">ATP-binding</keyword>
<dbReference type="Pfam" id="PF18765">
    <property type="entry name" value="Polbeta"/>
    <property type="match status" value="1"/>
</dbReference>
<evidence type="ECO:0000313" key="10">
    <source>
        <dbReference type="Proteomes" id="UP000238157"/>
    </source>
</evidence>
<dbReference type="EMBL" id="PVTR01000003">
    <property type="protein sequence ID" value="PRY89160.1"/>
    <property type="molecule type" value="Genomic_DNA"/>
</dbReference>
<sequence>MNKLGEKLRSIRKLKKLPLRTVAAALDIDQAIISKVERGIRKLSKNQVIKLSELYQVPLSELLVLWMADKVIYDLGDDDELAKEALKVAEEEVAYRVFEKLDRSKITKHLVDEIKKIPQIKKAWLYGSFARKDDGPDSDIDVAIETEESFSYFDLANVQYKLEQKVDRKVDIGWLESFKDYVWENVKPDLILIYEKG</sequence>
<dbReference type="GO" id="GO:0005524">
    <property type="term" value="F:ATP binding"/>
    <property type="evidence" value="ECO:0007669"/>
    <property type="project" value="UniProtKB-KW"/>
</dbReference>
<evidence type="ECO:0000256" key="6">
    <source>
        <dbReference type="ARBA" id="ARBA00022840"/>
    </source>
</evidence>
<evidence type="ECO:0000256" key="5">
    <source>
        <dbReference type="ARBA" id="ARBA00022741"/>
    </source>
</evidence>
<proteinExistence type="predicted"/>